<dbReference type="WBParaSite" id="jg16700">
    <property type="protein sequence ID" value="jg16700"/>
    <property type="gene ID" value="jg16700"/>
</dbReference>
<dbReference type="PANTHER" id="PTHR13383">
    <property type="entry name" value="RIBONUCLEASE H2 SUBUNIT B"/>
    <property type="match status" value="1"/>
</dbReference>
<keyword evidence="1" id="KW-1185">Reference proteome</keyword>
<evidence type="ECO:0000313" key="1">
    <source>
        <dbReference type="Proteomes" id="UP000887574"/>
    </source>
</evidence>
<dbReference type="Gene3D" id="2.20.25.530">
    <property type="match status" value="1"/>
</dbReference>
<dbReference type="PANTHER" id="PTHR13383:SF11">
    <property type="entry name" value="RIBONUCLEASE H2 SUBUNIT B"/>
    <property type="match status" value="1"/>
</dbReference>
<accession>A0A915D8L9</accession>
<organism evidence="1 2">
    <name type="scientific">Ditylenchus dipsaci</name>
    <dbReference type="NCBI Taxonomy" id="166011"/>
    <lineage>
        <taxon>Eukaryota</taxon>
        <taxon>Metazoa</taxon>
        <taxon>Ecdysozoa</taxon>
        <taxon>Nematoda</taxon>
        <taxon>Chromadorea</taxon>
        <taxon>Rhabditida</taxon>
        <taxon>Tylenchina</taxon>
        <taxon>Tylenchomorpha</taxon>
        <taxon>Sphaerularioidea</taxon>
        <taxon>Anguinidae</taxon>
        <taxon>Anguininae</taxon>
        <taxon>Ditylenchus</taxon>
    </lineage>
</organism>
<dbReference type="Gene3D" id="1.10.20.120">
    <property type="match status" value="1"/>
</dbReference>
<dbReference type="GO" id="GO:0005654">
    <property type="term" value="C:nucleoplasm"/>
    <property type="evidence" value="ECO:0007669"/>
    <property type="project" value="TreeGrafter"/>
</dbReference>
<dbReference type="AlphaFoldDB" id="A0A915D8L9"/>
<name>A0A915D8L9_9BILA</name>
<dbReference type="GO" id="GO:0032299">
    <property type="term" value="C:ribonuclease H2 complex"/>
    <property type="evidence" value="ECO:0007669"/>
    <property type="project" value="InterPro"/>
</dbReference>
<reference evidence="2" key="1">
    <citation type="submission" date="2022-11" db="UniProtKB">
        <authorList>
            <consortium name="WormBaseParasite"/>
        </authorList>
    </citation>
    <scope>IDENTIFICATION</scope>
</reference>
<proteinExistence type="predicted"/>
<dbReference type="GO" id="GO:0006401">
    <property type="term" value="P:RNA catabolic process"/>
    <property type="evidence" value="ECO:0007669"/>
    <property type="project" value="TreeGrafter"/>
</dbReference>
<dbReference type="Proteomes" id="UP000887574">
    <property type="component" value="Unplaced"/>
</dbReference>
<sequence length="329" mass="37626">MSRFTRPNSASKVENTKEVVEVGDAVEDELSKDSLKDLNIPVASIQSDMKYDRKFFIGRENLLASGGAVYSLKHPRTSTKAYYYIDLNAADVQELILMENKTRSFFFGDSIISEGSFTVLATIHPMFLVLGYLIEKAQKRYVTLDDSLKIAAEFKEIEDEVYYRYSEDCLMKWLEKRFSILMGSIAKNGNLNKNILSDEDVLKRYTFGVLCDYLPQSTSLILKERLKIKDPEIFMQPPRAFKRSAVEEEQENEPAKKVQKVSRAVKQLKSASKGLKDLLVSSPNLRNNQNSSWFIYFCLVDICSQPKLLPEMLVVEDDTSELTLFLPLL</sequence>
<evidence type="ECO:0000313" key="2">
    <source>
        <dbReference type="WBParaSite" id="jg16700"/>
    </source>
</evidence>
<protein>
    <submittedName>
        <fullName evidence="2">Ribonuclease H2 subunit B</fullName>
    </submittedName>
</protein>
<dbReference type="InterPro" id="IPR040456">
    <property type="entry name" value="RNase_H2_suB"/>
</dbReference>